<evidence type="ECO:0000256" key="4">
    <source>
        <dbReference type="PIRNR" id="PIRNR000124"/>
    </source>
</evidence>
<evidence type="ECO:0000256" key="3">
    <source>
        <dbReference type="ARBA" id="ARBA00023027"/>
    </source>
</evidence>
<dbReference type="Pfam" id="PF03721">
    <property type="entry name" value="UDPG_MGDP_dh_N"/>
    <property type="match status" value="1"/>
</dbReference>
<comment type="similarity">
    <text evidence="1 4">Belongs to the UDP-glucose/GDP-mannose dehydrogenase family.</text>
</comment>
<dbReference type="InterPro" id="IPR008927">
    <property type="entry name" value="6-PGluconate_DH-like_C_sf"/>
</dbReference>
<dbReference type="Proteomes" id="UP001179540">
    <property type="component" value="Chromosome"/>
</dbReference>
<organism evidence="6 7">
    <name type="scientific">Porphyromonas gingivalis</name>
    <name type="common">Bacteroides gingivalis</name>
    <dbReference type="NCBI Taxonomy" id="837"/>
    <lineage>
        <taxon>Bacteria</taxon>
        <taxon>Pseudomonadati</taxon>
        <taxon>Bacteroidota</taxon>
        <taxon>Bacteroidia</taxon>
        <taxon>Bacteroidales</taxon>
        <taxon>Porphyromonadaceae</taxon>
        <taxon>Porphyromonas</taxon>
    </lineage>
</organism>
<dbReference type="AlphaFoldDB" id="A0AAF0B7J3"/>
<dbReference type="InterPro" id="IPR014027">
    <property type="entry name" value="UDP-Glc/GDP-Man_DH_C"/>
</dbReference>
<accession>A0AAF0B7J3</accession>
<evidence type="ECO:0000313" key="6">
    <source>
        <dbReference type="EMBL" id="WCF98145.1"/>
    </source>
</evidence>
<protein>
    <submittedName>
        <fullName evidence="6">Nucleotide sugar dehydrogenase</fullName>
    </submittedName>
</protein>
<proteinExistence type="inferred from homology"/>
<keyword evidence="3" id="KW-0520">NAD</keyword>
<dbReference type="InterPro" id="IPR001732">
    <property type="entry name" value="UDP-Glc/GDP-Man_DH_N"/>
</dbReference>
<feature type="domain" description="UDP-glucose/GDP-mannose dehydrogenase C-terminal" evidence="5">
    <location>
        <begin position="301"/>
        <end position="402"/>
    </location>
</feature>
<dbReference type="PANTHER" id="PTHR43491">
    <property type="entry name" value="UDP-N-ACETYL-D-MANNOSAMINE DEHYDROGENASE"/>
    <property type="match status" value="1"/>
</dbReference>
<dbReference type="PIRSF" id="PIRSF000124">
    <property type="entry name" value="UDPglc_GDPman_dh"/>
    <property type="match status" value="1"/>
</dbReference>
<dbReference type="InterPro" id="IPR036291">
    <property type="entry name" value="NAD(P)-bd_dom_sf"/>
</dbReference>
<dbReference type="NCBIfam" id="TIGR03026">
    <property type="entry name" value="NDP-sugDHase"/>
    <property type="match status" value="1"/>
</dbReference>
<sequence length="414" mass="47292">MKQKQIKIAVIGVGYVGLPLAVEFSKVMDTLGYDVNPIQIDNCKTYYPEVCFTCEEKDLTDRNFYIVTVPTPVDENNLPDFKCLQRASRTIGKYLKKNDVVVFESTVYPGATQEICIPILEEVSKLRSEKDFHIGYSPERINCGDGVNTIRNTVKIVSSKNKEILQYISDIYQKIILPPIFQTQSLEEAEAAKIIENCQRDINIAFLNEVTILMHKIGLDMKSILAACKTKWNFLDFHPGLVGGHCVGVDPYYLIAKGERMGSSLSILKTARTINEKMVYFIKDEIEKAVREKEIRSPQILIMGVTFKENINDTRNSKSIKLIELLKSAGYSVKATDPYIEEDEGTKILGNTFVKEIPWNNDIVVLAVSHREYYDLDLFSFKQHFKNNHSPILFDIKGIFQNKAEKAGYYYWNL</sequence>
<dbReference type="Gene3D" id="3.40.50.720">
    <property type="entry name" value="NAD(P)-binding Rossmann-like Domain"/>
    <property type="match status" value="2"/>
</dbReference>
<dbReference type="SUPFAM" id="SSF52413">
    <property type="entry name" value="UDP-glucose/GDP-mannose dehydrogenase C-terminal domain"/>
    <property type="match status" value="1"/>
</dbReference>
<dbReference type="RefSeq" id="WP_271911834.1">
    <property type="nucleotide sequence ID" value="NZ_CP116613.1"/>
</dbReference>
<dbReference type="Pfam" id="PF03720">
    <property type="entry name" value="UDPG_MGDP_dh_C"/>
    <property type="match status" value="1"/>
</dbReference>
<dbReference type="GO" id="GO:0051287">
    <property type="term" value="F:NAD binding"/>
    <property type="evidence" value="ECO:0007669"/>
    <property type="project" value="InterPro"/>
</dbReference>
<dbReference type="GO" id="GO:0000271">
    <property type="term" value="P:polysaccharide biosynthetic process"/>
    <property type="evidence" value="ECO:0007669"/>
    <property type="project" value="InterPro"/>
</dbReference>
<dbReference type="InterPro" id="IPR036220">
    <property type="entry name" value="UDP-Glc/GDP-Man_DH_C_sf"/>
</dbReference>
<dbReference type="Pfam" id="PF00984">
    <property type="entry name" value="UDPG_MGDP_dh"/>
    <property type="match status" value="1"/>
</dbReference>
<dbReference type="EMBL" id="CP116613">
    <property type="protein sequence ID" value="WCF98145.1"/>
    <property type="molecule type" value="Genomic_DNA"/>
</dbReference>
<gene>
    <name evidence="6" type="ORF">NY149_06345</name>
</gene>
<dbReference type="GO" id="GO:0016616">
    <property type="term" value="F:oxidoreductase activity, acting on the CH-OH group of donors, NAD or NADP as acceptor"/>
    <property type="evidence" value="ECO:0007669"/>
    <property type="project" value="InterPro"/>
</dbReference>
<name>A0AAF0B7J3_PORGN</name>
<evidence type="ECO:0000256" key="2">
    <source>
        <dbReference type="ARBA" id="ARBA00023002"/>
    </source>
</evidence>
<evidence type="ECO:0000259" key="5">
    <source>
        <dbReference type="SMART" id="SM00984"/>
    </source>
</evidence>
<evidence type="ECO:0000313" key="7">
    <source>
        <dbReference type="Proteomes" id="UP001179540"/>
    </source>
</evidence>
<dbReference type="InterPro" id="IPR017476">
    <property type="entry name" value="UDP-Glc/GDP-Man"/>
</dbReference>
<dbReference type="PIRSF" id="PIRSF500136">
    <property type="entry name" value="UDP_ManNAc_DH"/>
    <property type="match status" value="1"/>
</dbReference>
<dbReference type="InterPro" id="IPR014026">
    <property type="entry name" value="UDP-Glc/GDP-Man_DH_dimer"/>
</dbReference>
<dbReference type="PANTHER" id="PTHR43491:SF2">
    <property type="entry name" value="UDP-N-ACETYL-D-MANNOSAMINE DEHYDROGENASE"/>
    <property type="match status" value="1"/>
</dbReference>
<dbReference type="SMART" id="SM00984">
    <property type="entry name" value="UDPG_MGDP_dh_C"/>
    <property type="match status" value="1"/>
</dbReference>
<dbReference type="SUPFAM" id="SSF48179">
    <property type="entry name" value="6-phosphogluconate dehydrogenase C-terminal domain-like"/>
    <property type="match status" value="1"/>
</dbReference>
<dbReference type="GO" id="GO:0016628">
    <property type="term" value="F:oxidoreductase activity, acting on the CH-CH group of donors, NAD or NADP as acceptor"/>
    <property type="evidence" value="ECO:0007669"/>
    <property type="project" value="InterPro"/>
</dbReference>
<reference evidence="6" key="1">
    <citation type="submission" date="2023-01" db="EMBL/GenBank/DDBJ databases">
        <title>Phages are important unrecognized players in the ecology of the oral pathogen Porphyromonas gingivalis.</title>
        <authorList>
            <person name="Matrishin C.B."/>
            <person name="Kauffman K.M."/>
        </authorList>
    </citation>
    <scope>NUCLEOTIDE SEQUENCE</scope>
    <source>
        <strain evidence="6">HG1691old</strain>
    </source>
</reference>
<dbReference type="InterPro" id="IPR028359">
    <property type="entry name" value="UDP_ManNAc/GlcNAc_DH"/>
</dbReference>
<evidence type="ECO:0000256" key="1">
    <source>
        <dbReference type="ARBA" id="ARBA00006601"/>
    </source>
</evidence>
<dbReference type="SUPFAM" id="SSF51735">
    <property type="entry name" value="NAD(P)-binding Rossmann-fold domains"/>
    <property type="match status" value="1"/>
</dbReference>
<keyword evidence="2" id="KW-0560">Oxidoreductase</keyword>